<feature type="region of interest" description="Disordered" evidence="21">
    <location>
        <begin position="802"/>
        <end position="828"/>
    </location>
</feature>
<dbReference type="InterPro" id="IPR004361">
    <property type="entry name" value="Glyoxalase_1"/>
</dbReference>
<dbReference type="GO" id="GO:0005524">
    <property type="term" value="F:ATP binding"/>
    <property type="evidence" value="ECO:0007669"/>
    <property type="project" value="UniProtKB-KW"/>
</dbReference>
<dbReference type="FunFam" id="1.10.287.10:FF:000006">
    <property type="entry name" value="Bifunctional glutamate/proline--tRNA ligase"/>
    <property type="match status" value="3"/>
</dbReference>
<feature type="binding site" evidence="18">
    <location>
        <position position="1799"/>
    </location>
    <ligand>
        <name>substrate</name>
        <note>ligand shared between dimeric partners</note>
    </ligand>
</feature>
<dbReference type="FunFam" id="3.30.930.10:FF:000215">
    <property type="entry name" value="Proline--tRNA ligase cytoplasmic"/>
    <property type="match status" value="1"/>
</dbReference>
<feature type="binding site" evidence="19">
    <location>
        <position position="1845"/>
    </location>
    <ligand>
        <name>Zn(2+)</name>
        <dbReference type="ChEBI" id="CHEBI:29105"/>
        <note>ligand shared between dimeric partners</note>
    </ligand>
</feature>
<dbReference type="Proteomes" id="UP000438429">
    <property type="component" value="Unassembled WGS sequence"/>
</dbReference>
<feature type="binding site" evidence="19">
    <location>
        <position position="1772"/>
    </location>
    <ligand>
        <name>Zn(2+)</name>
        <dbReference type="ChEBI" id="CHEBI:29105"/>
        <note>ligand shared between dimeric partners</note>
    </ligand>
</feature>
<evidence type="ECO:0000256" key="7">
    <source>
        <dbReference type="ARBA" id="ARBA00022741"/>
    </source>
</evidence>
<evidence type="ECO:0000256" key="15">
    <source>
        <dbReference type="ARBA" id="ARBA00052187"/>
    </source>
</evidence>
<organism evidence="24 25">
    <name type="scientific">Scophthalmus maximus</name>
    <name type="common">Turbot</name>
    <name type="synonym">Psetta maxima</name>
    <dbReference type="NCBI Taxonomy" id="52904"/>
    <lineage>
        <taxon>Eukaryota</taxon>
        <taxon>Metazoa</taxon>
        <taxon>Chordata</taxon>
        <taxon>Craniata</taxon>
        <taxon>Vertebrata</taxon>
        <taxon>Euteleostomi</taxon>
        <taxon>Actinopterygii</taxon>
        <taxon>Neopterygii</taxon>
        <taxon>Teleostei</taxon>
        <taxon>Neoteleostei</taxon>
        <taxon>Acanthomorphata</taxon>
        <taxon>Carangaria</taxon>
        <taxon>Pleuronectiformes</taxon>
        <taxon>Pleuronectoidei</taxon>
        <taxon>Scophthalmidae</taxon>
        <taxon>Scophthalmus</taxon>
    </lineage>
</organism>
<dbReference type="InterPro" id="IPR036282">
    <property type="entry name" value="Glutathione-S-Trfase_C_sf"/>
</dbReference>
<dbReference type="Pfam" id="PF03129">
    <property type="entry name" value="HGTP_anticodon"/>
    <property type="match status" value="1"/>
</dbReference>
<keyword evidence="14 20" id="KW-0456">Lyase</keyword>
<feature type="region of interest" description="Disordered" evidence="21">
    <location>
        <begin position="946"/>
        <end position="988"/>
    </location>
</feature>
<feature type="compositionally biased region" description="Low complexity" evidence="21">
    <location>
        <begin position="1045"/>
        <end position="1065"/>
    </location>
</feature>
<dbReference type="Pfam" id="PF03950">
    <property type="entry name" value="tRNA-synt_1c_C"/>
    <property type="match status" value="1"/>
</dbReference>
<comment type="function">
    <text evidence="16">Catalyzes the conversion of hemimercaptal, formed from methylglyoxal and glutathione, to S-lactoylglutathione. Involved in the regulation of TNF-induced transcriptional activity of NF-kappa-B. Required for normal osteoclastogenesis.</text>
</comment>
<dbReference type="InterPro" id="IPR004499">
    <property type="entry name" value="Pro-tRNA-ligase_IIa_arc-type"/>
</dbReference>
<keyword evidence="13" id="KW-0318">Glutathionylation</keyword>
<feature type="binding site" evidence="18">
    <location>
        <position position="1776"/>
    </location>
    <ligand>
        <name>substrate</name>
        <note>ligand shared between dimeric partners</note>
    </ligand>
</feature>
<dbReference type="Gene3D" id="1.10.1160.10">
    <property type="entry name" value="Glutamyl-trna Synthetase, Domain 2"/>
    <property type="match status" value="1"/>
</dbReference>
<feature type="binding site" evidence="18">
    <location>
        <begin position="1829"/>
        <end position="1830"/>
    </location>
    <ligand>
        <name>substrate</name>
        <note>ligand shared between dimeric partners</note>
    </ligand>
</feature>
<feature type="compositionally biased region" description="Polar residues" evidence="21">
    <location>
        <begin position="1066"/>
        <end position="1075"/>
    </location>
</feature>
<evidence type="ECO:0000256" key="12">
    <source>
        <dbReference type="ARBA" id="ARBA00023146"/>
    </source>
</evidence>
<evidence type="ECO:0000256" key="19">
    <source>
        <dbReference type="PIRSR" id="PIRSR604361-3"/>
    </source>
</evidence>
<feature type="region of interest" description="Disordered" evidence="21">
    <location>
        <begin position="1036"/>
        <end position="1076"/>
    </location>
</feature>
<dbReference type="GO" id="GO:0004827">
    <property type="term" value="F:proline-tRNA ligase activity"/>
    <property type="evidence" value="ECO:0007669"/>
    <property type="project" value="InterPro"/>
</dbReference>
<evidence type="ECO:0000256" key="9">
    <source>
        <dbReference type="ARBA" id="ARBA00022840"/>
    </source>
</evidence>
<evidence type="ECO:0000256" key="1">
    <source>
        <dbReference type="ARBA" id="ARBA00005008"/>
    </source>
</evidence>
<dbReference type="InterPro" id="IPR020061">
    <property type="entry name" value="Glu_tRNA_lig_a-bdl"/>
</dbReference>
<evidence type="ECO:0000256" key="8">
    <source>
        <dbReference type="ARBA" id="ARBA00022833"/>
    </source>
</evidence>
<feature type="region of interest" description="Disordered" evidence="21">
    <location>
        <begin position="1116"/>
        <end position="1182"/>
    </location>
</feature>
<proteinExistence type="inferred from homology"/>
<dbReference type="InterPro" id="IPR004360">
    <property type="entry name" value="Glyas_Fos-R_dOase_dom"/>
</dbReference>
<dbReference type="GO" id="GO:0006433">
    <property type="term" value="P:prolyl-tRNA aminoacylation"/>
    <property type="evidence" value="ECO:0007669"/>
    <property type="project" value="InterPro"/>
</dbReference>
<keyword evidence="9" id="KW-0067">ATP-binding</keyword>
<dbReference type="InterPro" id="IPR037523">
    <property type="entry name" value="VOC_core"/>
</dbReference>
<evidence type="ECO:0000256" key="18">
    <source>
        <dbReference type="PIRSR" id="PIRSR604361-2"/>
    </source>
</evidence>
<dbReference type="CDD" id="cd00936">
    <property type="entry name" value="WEPRS_RNA"/>
    <property type="match status" value="4"/>
</dbReference>
<dbReference type="NCBIfam" id="TIGR00068">
    <property type="entry name" value="glyox_I"/>
    <property type="match status" value="1"/>
</dbReference>
<feature type="region of interest" description="Disordered" evidence="21">
    <location>
        <begin position="776"/>
        <end position="795"/>
    </location>
</feature>
<dbReference type="Gene3D" id="3.90.800.10">
    <property type="entry name" value="Glutamyl-tRNA Synthetase, Domain 3"/>
    <property type="match status" value="1"/>
</dbReference>
<dbReference type="SUPFAM" id="SSF64586">
    <property type="entry name" value="C-terminal domain of ProRS"/>
    <property type="match status" value="1"/>
</dbReference>
<dbReference type="Gene3D" id="3.40.50.620">
    <property type="entry name" value="HUPs"/>
    <property type="match status" value="1"/>
</dbReference>
<feature type="binding site" evidence="19">
    <location>
        <position position="1799"/>
    </location>
    <ligand>
        <name>Zn(2+)</name>
        <dbReference type="ChEBI" id="CHEBI:29105"/>
        <note>ligand shared between dimeric partners</note>
    </ligand>
</feature>
<feature type="compositionally biased region" description="Gly residues" evidence="21">
    <location>
        <begin position="1163"/>
        <end position="1175"/>
    </location>
</feature>
<keyword evidence="5" id="KW-0436">Ligase</keyword>
<dbReference type="GO" id="GO:0003723">
    <property type="term" value="F:RNA binding"/>
    <property type="evidence" value="ECO:0007669"/>
    <property type="project" value="UniProtKB-KW"/>
</dbReference>
<dbReference type="InterPro" id="IPR029068">
    <property type="entry name" value="Glyas_Bleomycin-R_OHBP_Dase"/>
</dbReference>
<dbReference type="CDD" id="cd10309">
    <property type="entry name" value="GST_C_GluProRS_N"/>
    <property type="match status" value="1"/>
</dbReference>
<dbReference type="SMART" id="SM00946">
    <property type="entry name" value="ProRS-C_1"/>
    <property type="match status" value="1"/>
</dbReference>
<evidence type="ECO:0000256" key="13">
    <source>
        <dbReference type="ARBA" id="ARBA00023206"/>
    </source>
</evidence>
<feature type="binding site" evidence="19">
    <location>
        <position position="1706"/>
    </location>
    <ligand>
        <name>Zn(2+)</name>
        <dbReference type="ChEBI" id="CHEBI:29105"/>
        <note>ligand shared between dimeric partners</note>
    </ligand>
</feature>
<evidence type="ECO:0000256" key="2">
    <source>
        <dbReference type="ARBA" id="ARBA00010363"/>
    </source>
</evidence>
<dbReference type="Gene3D" id="3.40.50.800">
    <property type="entry name" value="Anticodon-binding domain"/>
    <property type="match status" value="1"/>
</dbReference>
<dbReference type="CDD" id="cd00862">
    <property type="entry name" value="ProRS_anticodon_zinc"/>
    <property type="match status" value="1"/>
</dbReference>
<dbReference type="Gene3D" id="3.10.180.10">
    <property type="entry name" value="2,3-Dihydroxybiphenyl 1,2-Dioxygenase, domain 1"/>
    <property type="match status" value="1"/>
</dbReference>
<dbReference type="Pfam" id="PF00903">
    <property type="entry name" value="Glyoxalase"/>
    <property type="match status" value="1"/>
</dbReference>
<dbReference type="Gene3D" id="1.10.287.10">
    <property type="entry name" value="S15/NS1, RNA-binding"/>
    <property type="match status" value="4"/>
</dbReference>
<evidence type="ECO:0000256" key="6">
    <source>
        <dbReference type="ARBA" id="ARBA00022723"/>
    </source>
</evidence>
<dbReference type="HAMAP" id="MF_02076">
    <property type="entry name" value="Glu_tRNA_synth_type2"/>
    <property type="match status" value="1"/>
</dbReference>
<feature type="compositionally biased region" description="Low complexity" evidence="21">
    <location>
        <begin position="948"/>
        <end position="963"/>
    </location>
</feature>
<feature type="active site" description="Proton donor/acceptor" evidence="17">
    <location>
        <position position="1845"/>
    </location>
</feature>
<dbReference type="PROSITE" id="PS00762">
    <property type="entry name" value="WHEP_TRS_1"/>
    <property type="match status" value="4"/>
</dbReference>
<dbReference type="FunFam" id="3.40.50.620:FF:000070">
    <property type="entry name" value="Bifunctional glutamate/proline--tRNA ligase"/>
    <property type="match status" value="1"/>
</dbReference>
<dbReference type="EMBL" id="VEVO01000004">
    <property type="protein sequence ID" value="KAF0043546.1"/>
    <property type="molecule type" value="Genomic_DNA"/>
</dbReference>
<accession>A0A6A4T7M5</accession>
<keyword evidence="11" id="KW-0648">Protein biosynthesis</keyword>
<dbReference type="InterPro" id="IPR000738">
    <property type="entry name" value="WHEP-TRS_dom"/>
</dbReference>
<reference evidence="24 25" key="1">
    <citation type="submission" date="2019-06" db="EMBL/GenBank/DDBJ databases">
        <title>Draft genomes of female and male turbot (Scophthalmus maximus).</title>
        <authorList>
            <person name="Xu H."/>
            <person name="Xu X.-W."/>
            <person name="Shao C."/>
            <person name="Chen S."/>
        </authorList>
    </citation>
    <scope>NUCLEOTIDE SEQUENCE [LARGE SCALE GENOMIC DNA]</scope>
    <source>
        <strain evidence="24">Ysfricsl-2016a</strain>
        <tissue evidence="24">Blood</tissue>
    </source>
</reference>
<protein>
    <recommendedName>
        <fullName evidence="3 20">Lactoylglutathione lyase</fullName>
        <ecNumber evidence="20">4.4.1.5</ecNumber>
    </recommendedName>
    <alternativeName>
        <fullName evidence="20">Glyoxalase I</fullName>
    </alternativeName>
</protein>
<feature type="compositionally biased region" description="Low complexity" evidence="21">
    <location>
        <begin position="810"/>
        <end position="828"/>
    </location>
</feature>
<dbReference type="InterPro" id="IPR000924">
    <property type="entry name" value="Glu/Gln-tRNA-synth"/>
</dbReference>
<dbReference type="CDD" id="cd07233">
    <property type="entry name" value="GlxI_Zn"/>
    <property type="match status" value="1"/>
</dbReference>
<name>A0A6A4T7M5_SCOMX</name>
<dbReference type="GO" id="GO:0046872">
    <property type="term" value="F:metal ion binding"/>
    <property type="evidence" value="ECO:0007669"/>
    <property type="project" value="UniProtKB-UniRule"/>
</dbReference>
<evidence type="ECO:0000256" key="11">
    <source>
        <dbReference type="ARBA" id="ARBA00022917"/>
    </source>
</evidence>
<dbReference type="InterPro" id="IPR018146">
    <property type="entry name" value="Glyoxalase_1_CS"/>
</dbReference>
<feature type="binding site" evidence="18">
    <location>
        <position position="1706"/>
    </location>
    <ligand>
        <name>substrate</name>
        <note>ligand shared between dimeric partners</note>
    </ligand>
</feature>
<dbReference type="InterPro" id="IPR045864">
    <property type="entry name" value="aa-tRNA-synth_II/BPL/LPL"/>
</dbReference>
<evidence type="ECO:0000256" key="20">
    <source>
        <dbReference type="RuleBase" id="RU361179"/>
    </source>
</evidence>
<evidence type="ECO:0000259" key="23">
    <source>
        <dbReference type="PROSITE" id="PS51819"/>
    </source>
</evidence>
<keyword evidence="7" id="KW-0547">Nucleotide-binding</keyword>
<comment type="cofactor">
    <cofactor evidence="19">
        <name>Zn(2+)</name>
        <dbReference type="ChEBI" id="CHEBI:29105"/>
    </cofactor>
    <text evidence="19">Binds 1 zinc ion per subunit. In the homodimer, two zinc ions are bound between subunits.</text>
</comment>
<dbReference type="InterPro" id="IPR009068">
    <property type="entry name" value="uS15_NS1_RNA-bd_sf"/>
</dbReference>
<dbReference type="EC" id="4.4.1.5" evidence="20"/>
<dbReference type="InterPro" id="IPR017449">
    <property type="entry name" value="Pro-tRNA_synth_II"/>
</dbReference>
<dbReference type="FunFam" id="3.90.800.10:FF:000001">
    <property type="entry name" value="Glutamine--tRNA ligase"/>
    <property type="match status" value="1"/>
</dbReference>
<dbReference type="InterPro" id="IPR020059">
    <property type="entry name" value="Glu/Gln-tRNA-synth_Ib_codon-bd"/>
</dbReference>
<evidence type="ECO:0000256" key="14">
    <source>
        <dbReference type="ARBA" id="ARBA00023239"/>
    </source>
</evidence>
<dbReference type="GO" id="GO:0005737">
    <property type="term" value="C:cytoplasm"/>
    <property type="evidence" value="ECO:0007669"/>
    <property type="project" value="InterPro"/>
</dbReference>
<comment type="similarity">
    <text evidence="2 20">Belongs to the glyoxalase I family.</text>
</comment>
<dbReference type="PROSITE" id="PS00935">
    <property type="entry name" value="GLYOXALASE_I_2"/>
    <property type="match status" value="1"/>
</dbReference>
<dbReference type="InterPro" id="IPR016061">
    <property type="entry name" value="Pro-tRNA_ligase_II_C"/>
</dbReference>
<dbReference type="Pfam" id="PF09180">
    <property type="entry name" value="ProRS-C_1"/>
    <property type="match status" value="1"/>
</dbReference>
<evidence type="ECO:0000313" key="24">
    <source>
        <dbReference type="EMBL" id="KAF0043546.1"/>
    </source>
</evidence>
<dbReference type="GO" id="GO:0004818">
    <property type="term" value="F:glutamate-tRNA ligase activity"/>
    <property type="evidence" value="ECO:0007669"/>
    <property type="project" value="InterPro"/>
</dbReference>
<comment type="catalytic activity">
    <reaction evidence="15">
        <text>(R)-S-lactoylglutathione = methylglyoxal + glutathione</text>
        <dbReference type="Rhea" id="RHEA:19069"/>
        <dbReference type="ChEBI" id="CHEBI:17158"/>
        <dbReference type="ChEBI" id="CHEBI:57474"/>
        <dbReference type="ChEBI" id="CHEBI:57925"/>
        <dbReference type="EC" id="4.4.1.5"/>
    </reaction>
    <physiologicalReaction direction="right-to-left" evidence="15">
        <dbReference type="Rhea" id="RHEA:19071"/>
    </physiologicalReaction>
</comment>
<dbReference type="PROSITE" id="PS00178">
    <property type="entry name" value="AA_TRNA_LIGASE_I"/>
    <property type="match status" value="1"/>
</dbReference>
<dbReference type="PANTHER" id="PTHR43382:SF2">
    <property type="entry name" value="BIFUNCTIONAL GLUTAMATE_PROLINE--TRNA LIGASE"/>
    <property type="match status" value="1"/>
</dbReference>
<keyword evidence="8 19" id="KW-0862">Zinc</keyword>
<evidence type="ECO:0000313" key="25">
    <source>
        <dbReference type="Proteomes" id="UP000438429"/>
    </source>
</evidence>
<dbReference type="PANTHER" id="PTHR43382">
    <property type="entry name" value="PROLYL-TRNA SYNTHETASE"/>
    <property type="match status" value="1"/>
</dbReference>
<evidence type="ECO:0000256" key="5">
    <source>
        <dbReference type="ARBA" id="ARBA00022598"/>
    </source>
</evidence>
<dbReference type="SUPFAM" id="SSF52374">
    <property type="entry name" value="Nucleotidylyl transferase"/>
    <property type="match status" value="1"/>
</dbReference>
<dbReference type="SUPFAM" id="SSF54593">
    <property type="entry name" value="Glyoxalase/Bleomycin resistance protein/Dihydroxybiphenyl dioxygenase"/>
    <property type="match status" value="1"/>
</dbReference>
<evidence type="ECO:0000256" key="17">
    <source>
        <dbReference type="PIRSR" id="PIRSR604361-1"/>
    </source>
</evidence>
<feature type="binding site" evidence="18">
    <location>
        <position position="1795"/>
    </location>
    <ligand>
        <name>substrate</name>
        <note>ligand shared between dimeric partners</note>
    </ligand>
</feature>
<dbReference type="InterPro" id="IPR033721">
    <property type="entry name" value="ProRS_core_arch_euk"/>
</dbReference>
<dbReference type="GO" id="GO:0004462">
    <property type="term" value="F:lactoylglutathione lyase activity"/>
    <property type="evidence" value="ECO:0007669"/>
    <property type="project" value="UniProtKB-UniRule"/>
</dbReference>
<dbReference type="SUPFAM" id="SSF50715">
    <property type="entry name" value="Ribosomal protein L25-like"/>
    <property type="match status" value="1"/>
</dbReference>
<dbReference type="FunFam" id="1.10.287.10:FF:000004">
    <property type="entry name" value="bifunctional glutamate/proline--tRNA ligase"/>
    <property type="match status" value="1"/>
</dbReference>
<evidence type="ECO:0000256" key="4">
    <source>
        <dbReference type="ARBA" id="ARBA00022553"/>
    </source>
</evidence>
<evidence type="ECO:0000259" key="22">
    <source>
        <dbReference type="PROSITE" id="PS51185"/>
    </source>
</evidence>
<comment type="caution">
    <text evidence="24">The sequence shown here is derived from an EMBL/GenBank/DDBJ whole genome shotgun (WGS) entry which is preliminary data.</text>
</comment>
<dbReference type="Gene3D" id="2.40.240.10">
    <property type="entry name" value="Ribosomal Protein L25, Chain P"/>
    <property type="match status" value="1"/>
</dbReference>
<dbReference type="Pfam" id="PF00458">
    <property type="entry name" value="WHEP-TRS"/>
    <property type="match status" value="4"/>
</dbReference>
<dbReference type="InterPro" id="IPR049437">
    <property type="entry name" value="tRNA-synt_1c_C2"/>
</dbReference>
<feature type="domain" description="VOC" evidence="23">
    <location>
        <begin position="1703"/>
        <end position="1849"/>
    </location>
</feature>
<feature type="compositionally biased region" description="Basic and acidic residues" evidence="21">
    <location>
        <begin position="776"/>
        <end position="787"/>
    </location>
</feature>
<evidence type="ECO:0000256" key="21">
    <source>
        <dbReference type="SAM" id="MobiDB-lite"/>
    </source>
</evidence>
<dbReference type="NCBIfam" id="TIGR00463">
    <property type="entry name" value="gltX_arch"/>
    <property type="match status" value="1"/>
</dbReference>
<dbReference type="CDD" id="cd00807">
    <property type="entry name" value="GlnRS_core"/>
    <property type="match status" value="1"/>
</dbReference>
<dbReference type="Gene3D" id="1.20.1050.130">
    <property type="match status" value="1"/>
</dbReference>
<dbReference type="InterPro" id="IPR011035">
    <property type="entry name" value="Ribosomal_bL25/Gln-tRNA_synth"/>
</dbReference>
<dbReference type="GO" id="GO:0017101">
    <property type="term" value="C:aminoacyl-tRNA synthetase multienzyme complex"/>
    <property type="evidence" value="ECO:0007669"/>
    <property type="project" value="TreeGrafter"/>
</dbReference>
<feature type="domain" description="WHEP-TRS" evidence="22">
    <location>
        <begin position="988"/>
        <end position="1044"/>
    </location>
</feature>
<dbReference type="PROSITE" id="PS51185">
    <property type="entry name" value="WHEP_TRS_2"/>
    <property type="match status" value="4"/>
</dbReference>
<feature type="compositionally biased region" description="Polar residues" evidence="21">
    <location>
        <begin position="971"/>
        <end position="987"/>
    </location>
</feature>
<dbReference type="SMART" id="SM00991">
    <property type="entry name" value="WHEP-TRS"/>
    <property type="match status" value="4"/>
</dbReference>
<dbReference type="InterPro" id="IPR004526">
    <property type="entry name" value="Glu-tRNA-synth_arc/euk"/>
</dbReference>
<feature type="binding site" evidence="18">
    <location>
        <position position="1710"/>
    </location>
    <ligand>
        <name>substrate</name>
        <note>ligand shared between dimeric partners</note>
    </ligand>
</feature>
<dbReference type="InterPro" id="IPR036621">
    <property type="entry name" value="Anticodon-bd_dom_sf"/>
</dbReference>
<dbReference type="Gene3D" id="3.30.110.30">
    <property type="entry name" value="C-terminal domain of ProRS"/>
    <property type="match status" value="1"/>
</dbReference>
<keyword evidence="6 19" id="KW-0479">Metal-binding</keyword>
<dbReference type="InterPro" id="IPR020056">
    <property type="entry name" value="Rbsml_bL25/Gln-tRNA_synth_N"/>
</dbReference>
<dbReference type="SUPFAM" id="SSF47060">
    <property type="entry name" value="S15/NS1 RNA-binding domain"/>
    <property type="match status" value="4"/>
</dbReference>
<dbReference type="FunFam" id="1.10.1160.10:FF:000001">
    <property type="entry name" value="Glutamine--tRNA ligase"/>
    <property type="match status" value="1"/>
</dbReference>
<dbReference type="InterPro" id="IPR004154">
    <property type="entry name" value="Anticodon-bd"/>
</dbReference>
<dbReference type="FunFam" id="3.10.180.10:FF:000011">
    <property type="entry name" value="Lactoylglutathione lyase"/>
    <property type="match status" value="1"/>
</dbReference>
<evidence type="ECO:0000256" key="10">
    <source>
        <dbReference type="ARBA" id="ARBA00022884"/>
    </source>
</evidence>
<comment type="pathway">
    <text evidence="1 20">Secondary metabolite metabolism; methylglyoxal degradation; (R)-lactate from methylglyoxal: step 1/2.</text>
</comment>
<dbReference type="CDD" id="cd00778">
    <property type="entry name" value="ProRS_core_arch_euk"/>
    <property type="match status" value="1"/>
</dbReference>
<dbReference type="FunFam" id="3.40.50.800:FF:000005">
    <property type="entry name" value="bifunctional glutamate/proline--tRNA ligase"/>
    <property type="match status" value="1"/>
</dbReference>
<dbReference type="FunFam" id="3.30.110.30:FF:000001">
    <property type="entry name" value="Bifunctional glutamate/proline--tRNA ligase"/>
    <property type="match status" value="1"/>
</dbReference>
<keyword evidence="4" id="KW-0597">Phosphoprotein</keyword>
<evidence type="ECO:0000256" key="3">
    <source>
        <dbReference type="ARBA" id="ARBA00018701"/>
    </source>
</evidence>
<dbReference type="SUPFAM" id="SSF52954">
    <property type="entry name" value="Class II aaRS ABD-related"/>
    <property type="match status" value="1"/>
</dbReference>
<dbReference type="PROSITE" id="PS51819">
    <property type="entry name" value="VOC"/>
    <property type="match status" value="1"/>
</dbReference>
<dbReference type="InterPro" id="IPR001412">
    <property type="entry name" value="aa-tRNA-synth_I_CS"/>
</dbReference>
<sequence length="1857" mass="205642">MLQSGLSSTQKGFPLISVSDTVQLRWATATNIDCMQELNKAQTVVKKQLVESLKRSKGFTTGVEEGFHSMALNLMINTSDPPLGALLAAEHVKGSVQVSVEEGKDTRLHVSDAIQFNDANSISRYLARVAPALGLYGANLMEQTEVDHWLEFSARRLCGQPGLTVALRELDVALSLRTFLVGHALTLADLSVWAALKGHEEWPSQGKSFSHINRWFSFLSSQVPFTAVGNKYTNKKAPMTKSNSSEKKQDVGKFVDLPGAEMGKVVVRFPPEASGYLHIGHAKAALLNQHYQITFKGKLIMRFDDTNPEKEKEDFEKVILEDVSMLQIHPDQFTYTSDHFPTIMKFADQLLSEGKAYIDNTPPEQMKQEREQRTESKCRNNTVEQNMKMWSEMKAGTESGQTCCMRAKIDMKSNNGCLRDPTLYRCKNASHPRTGTSYNVYPTYDFACPIVDSLEGVTHALRTTEYHDRDEQFYWIIDALRLRKPYIWEYARLNLNNTVLSKRKLTWFVDQGYVDGWDDPRFPTVRGVLRRGMTVEGLKQFIAAQGGSRSVVNMEWDKIWAFNKKVIDPVAPRYTALSTSYVVPVSVPEATEEMKEVAKHPKNTEVGMKDVWYGPRVLIEGADAETFSEGEVVTFINWGNLIITKINKEADGKVVSMEARLNLDNKDYKKTTKITWLAETNSAPLLQTICINYQPLISKAVLTKDDDFKEYINKNSKLEEKMLGDPCLKNLKKGDIIQLQRRGFYICDQPYEPVSPNSCKESPCVLLYIPDGHTKEMPTAGSKDKGKSQASSNAAQFKEKTGMDYKPGMATPSSASTPPTSSTDSASCSFTRVAQQGELVRKLKAEKAPKDQIDVAVKQLLALKAEFKKLTGQDYKPGMALPTAAAPTPSLATNSSSSSGLFERVAQQGEVVRKLKSEKAPKDQVDAAVKQLLAVKAEYKQLTGQDYKPGAAPVQKAPAPVQKSTAPAPVQKSTAPAPVQNSPSSAPAATGFYEKVAEQGEVVKKLKGEKAPKDQVDAAVKQLLALKAEYKQQTGQDYKPGLQVPASPAQTQTSSSSTQSSSSPQVQELFSQVAQQGELVRKLKSEKAPKDQVDGAVKSLLDLKNKYKTLTGEDYKPVAASGATGGEDKNRKEKENKSEKQGGGAAGGGKKGKGDKAGQGKESSGGAGGAGGEGQGSKKQTRLGLEAKKEENLADWYSQVITKAEMIEYYDVSGCYVLRPWSYSIWEAIKEFFDREIKKLGVENCYFPMFVSQAALEKEKSHIEDFAPEVAWVTRSGKTELAEPIAVRPTSETAMYPAYAKWVQSHRDLPIKLNQWCNVVVLQILDLYARVYEELMAIPVVKGRKTEKEKFAGGDYTTTVEAFISASGRAIQGATSHHLGQNFSRMFEIMFEDPKRPGEKQLAFQNSWGITTRTIGVLTMVHGDNMGLVLPPRVACVQIVIIPCGITASLPEEEKEALLALCSKYLSRLLAAGIRVKSDLRDNYSPGWKFNHWELKGVPIRLEVGPKDMQQRQCVAVRRDSGAKVTIPEAEVETKLPAMLEDIQSSMYKKASNDLKTHMVAAETMEQFQKELDQGKIVQIPFCGDIDCEDCIKKTTTKDQDLEPGAPSMGAKSLCIPFSPLKTLQPGQACVNCKQPANWYRKLLQLKLPARTAACRSLSVLPVELQSRTVSDSLLAKMSDKGLSDEAAAAACKDADPVTKDFMMQQTMLRVKDPVKSLDFYTRILGMTLLQKFDFPSMRFSLFFLGFEDKKDIPTDLKEKTAWTFSRRATIELTHNWGSESDESQSYHNGNSDPRGFGHIGIAVPDVSAACKLFEDQGVTFVKKPDDGKMKGLAFIQDPDGYWIEILSPNNMVSITS</sequence>
<dbReference type="Gene3D" id="3.30.930.10">
    <property type="entry name" value="Bira Bifunctional Protein, Domain 2"/>
    <property type="match status" value="2"/>
</dbReference>
<dbReference type="SUPFAM" id="SSF55681">
    <property type="entry name" value="Class II aaRS and biotin synthetases"/>
    <property type="match status" value="1"/>
</dbReference>
<feature type="domain" description="WHEP-TRS" evidence="22">
    <location>
        <begin position="897"/>
        <end position="953"/>
    </location>
</feature>
<dbReference type="Pfam" id="PF00749">
    <property type="entry name" value="tRNA-synt_1c"/>
    <property type="match status" value="1"/>
</dbReference>
<keyword evidence="12" id="KW-0030">Aminoacyl-tRNA synthetase</keyword>
<dbReference type="InterPro" id="IPR020058">
    <property type="entry name" value="Glu/Gln-tRNA-synth_Ib_cat-dom"/>
</dbReference>
<dbReference type="InterPro" id="IPR014729">
    <property type="entry name" value="Rossmann-like_a/b/a_fold"/>
</dbReference>
<dbReference type="GO" id="GO:0006424">
    <property type="term" value="P:glutamyl-tRNA aminoacylation"/>
    <property type="evidence" value="ECO:0007669"/>
    <property type="project" value="InterPro"/>
</dbReference>
<feature type="compositionally biased region" description="Basic and acidic residues" evidence="21">
    <location>
        <begin position="1126"/>
        <end position="1140"/>
    </location>
</feature>
<evidence type="ECO:0000256" key="16">
    <source>
        <dbReference type="ARBA" id="ARBA00059624"/>
    </source>
</evidence>
<dbReference type="PROSITE" id="PS00934">
    <property type="entry name" value="GLYOXALASE_I_1"/>
    <property type="match status" value="1"/>
</dbReference>
<dbReference type="SUPFAM" id="SSF47616">
    <property type="entry name" value="GST C-terminal domain-like"/>
    <property type="match status" value="1"/>
</dbReference>
<keyword evidence="10" id="KW-0694">RNA-binding</keyword>
<feature type="domain" description="WHEP-TRS" evidence="22">
    <location>
        <begin position="1065"/>
        <end position="1121"/>
    </location>
</feature>
<dbReference type="UniPathway" id="UPA00619">
    <property type="reaction ID" value="UER00675"/>
</dbReference>
<dbReference type="Pfam" id="PF20974">
    <property type="entry name" value="tRNA-synt_1c_C2"/>
    <property type="match status" value="1"/>
</dbReference>
<feature type="domain" description="WHEP-TRS" evidence="22">
    <location>
        <begin position="825"/>
        <end position="881"/>
    </location>
</feature>
<gene>
    <name evidence="24" type="ORF">F2P81_004883</name>
</gene>
<dbReference type="PRINTS" id="PR00987">
    <property type="entry name" value="TRNASYNTHGLU"/>
</dbReference>